<dbReference type="GO" id="GO:0009416">
    <property type="term" value="P:response to light stimulus"/>
    <property type="evidence" value="ECO:0007669"/>
    <property type="project" value="TreeGrafter"/>
</dbReference>
<evidence type="ECO:0000256" key="9">
    <source>
        <dbReference type="ARBA" id="ARBA00033999"/>
    </source>
</evidence>
<evidence type="ECO:0000313" key="16">
    <source>
        <dbReference type="EMBL" id="ENX58848.1"/>
    </source>
</evidence>
<dbReference type="Proteomes" id="UP000013084">
    <property type="component" value="Unassembled WGS sequence"/>
</dbReference>
<sequence length="531" mass="62151">MVTFTVQVVTTTNSFWIRWKKQSFGFAFLLPSAFPKSENRLTLLNFRLQSTAMSQTYQLIWFRQDLRIHDHAALWHATQVGPTIALVVLSPSQWQQHDDAAIKIEFYLRQLQQLKQQLADLNIPLLVQTIPFWKDIPDFFSRLIQKLNIKNIYANIELGINELKRDQTVQQELNQYKKELILFHDRTLFPVASIRNQSNSPYQVFGAFKKTCYQRLQHGLPQCYPSPTEQQPLSLDISAFQQDDIQTLQRDYIKQIQDTNFSKWQVGEAHALMLLDQFIDEHLAAYKTARDLPALSGTSQLSAYLNIGIISIRQCLQALFRQQHGHFEIQSEGQQTWLDELLWREFYQHILFDFPKVSKHQPFQSQTQKINWRDDPISLEKWQQGQTGIPIIDAGMRQMLATGWMHNRVRMICAMFLSKNLLIDWRKGEQWFMQHLIDGDLAANNGGWQWCASTGTDAVPYFRVFNPTTQSQKFDPEGEYIRKWIPELAHLDNKMIHEPYAKNQALILDYPKPIVDLKASRLRAIDAFKSH</sequence>
<comment type="cofactor">
    <cofactor evidence="1">
        <name>(6R)-5,10-methylene-5,6,7,8-tetrahydrofolate</name>
        <dbReference type="ChEBI" id="CHEBI:15636"/>
    </cofactor>
</comment>
<name>N9RLJ5_9GAMM</name>
<dbReference type="SUPFAM" id="SSF52425">
    <property type="entry name" value="Cryptochrome/photolyase, N-terminal domain"/>
    <property type="match status" value="1"/>
</dbReference>
<evidence type="ECO:0000256" key="10">
    <source>
        <dbReference type="ARBA" id="ARBA00059220"/>
    </source>
</evidence>
<feature type="binding site" evidence="12">
    <location>
        <position position="337"/>
    </location>
    <ligand>
        <name>FAD</name>
        <dbReference type="ChEBI" id="CHEBI:57692"/>
    </ligand>
</feature>
<evidence type="ECO:0000256" key="7">
    <source>
        <dbReference type="ARBA" id="ARBA00022991"/>
    </source>
</evidence>
<accession>N9RLJ5</accession>
<dbReference type="InterPro" id="IPR005101">
    <property type="entry name" value="Cryptochr/Photolyase_FAD-bd"/>
</dbReference>
<organism evidence="16 17">
    <name type="scientific">Acinetobacter higginsii</name>
    <dbReference type="NCBI Taxonomy" id="70347"/>
    <lineage>
        <taxon>Bacteria</taxon>
        <taxon>Pseudomonadati</taxon>
        <taxon>Pseudomonadota</taxon>
        <taxon>Gammaproteobacteria</taxon>
        <taxon>Moraxellales</taxon>
        <taxon>Moraxellaceae</taxon>
        <taxon>Acinetobacter</taxon>
    </lineage>
</organism>
<dbReference type="HOGENOM" id="CLU_010348_2_1_6"/>
<dbReference type="Pfam" id="PF03441">
    <property type="entry name" value="FAD_binding_7"/>
    <property type="match status" value="1"/>
</dbReference>
<dbReference type="PATRIC" id="fig|1217700.3.peg.1419"/>
<dbReference type="AlphaFoldDB" id="N9RLJ5"/>
<protein>
    <recommendedName>
        <fullName evidence="4">Deoxyribodipyrimidine photo-lyase</fullName>
        <ecNumber evidence="3">4.1.99.3</ecNumber>
    </recommendedName>
    <alternativeName>
        <fullName evidence="8">DNA photolyase</fullName>
    </alternativeName>
    <alternativeName>
        <fullName evidence="11">Photoreactivating enzyme</fullName>
    </alternativeName>
</protein>
<comment type="similarity">
    <text evidence="14">Belongs to the DNA photolyase family.</text>
</comment>
<evidence type="ECO:0000256" key="1">
    <source>
        <dbReference type="ARBA" id="ARBA00001932"/>
    </source>
</evidence>
<dbReference type="InterPro" id="IPR014729">
    <property type="entry name" value="Rossmann-like_a/b/a_fold"/>
</dbReference>
<comment type="caution">
    <text evidence="16">The sequence shown here is derived from an EMBL/GenBank/DDBJ whole genome shotgun (WGS) entry which is preliminary data.</text>
</comment>
<feature type="binding site" evidence="12">
    <location>
        <begin position="340"/>
        <end position="347"/>
    </location>
    <ligand>
        <name>FAD</name>
        <dbReference type="ChEBI" id="CHEBI:57692"/>
    </ligand>
</feature>
<feature type="domain" description="Photolyase/cryptochrome alpha/beta" evidence="15">
    <location>
        <begin position="56"/>
        <end position="188"/>
    </location>
</feature>
<dbReference type="InterPro" id="IPR006050">
    <property type="entry name" value="DNA_photolyase_N"/>
</dbReference>
<dbReference type="Gene3D" id="3.40.50.620">
    <property type="entry name" value="HUPs"/>
    <property type="match status" value="1"/>
</dbReference>
<dbReference type="GO" id="GO:0003904">
    <property type="term" value="F:deoxyribodipyrimidine photo-lyase activity"/>
    <property type="evidence" value="ECO:0007669"/>
    <property type="project" value="UniProtKB-EC"/>
</dbReference>
<dbReference type="GO" id="GO:0003677">
    <property type="term" value="F:DNA binding"/>
    <property type="evidence" value="ECO:0007669"/>
    <property type="project" value="TreeGrafter"/>
</dbReference>
<evidence type="ECO:0000256" key="3">
    <source>
        <dbReference type="ARBA" id="ARBA00013149"/>
    </source>
</evidence>
<evidence type="ECO:0000313" key="17">
    <source>
        <dbReference type="Proteomes" id="UP000013084"/>
    </source>
</evidence>
<feature type="site" description="Electron transfer via tryptophanyl radical" evidence="13">
    <location>
        <position position="425"/>
    </location>
</feature>
<evidence type="ECO:0000256" key="6">
    <source>
        <dbReference type="ARBA" id="ARBA00022827"/>
    </source>
</evidence>
<proteinExistence type="inferred from homology"/>
<dbReference type="InterPro" id="IPR036134">
    <property type="entry name" value="Crypto/Photolyase_FAD-like_sf"/>
</dbReference>
<dbReference type="InterPro" id="IPR018394">
    <property type="entry name" value="DNA_photolyase_1_CS_C"/>
</dbReference>
<dbReference type="PROSITE" id="PS51645">
    <property type="entry name" value="PHR_CRY_ALPHA_BETA"/>
    <property type="match status" value="1"/>
</dbReference>
<comment type="cofactor">
    <cofactor evidence="12">
        <name>FAD</name>
        <dbReference type="ChEBI" id="CHEBI:57692"/>
    </cofactor>
    <text evidence="12">Binds 1 FAD per subunit.</text>
</comment>
<dbReference type="FunFam" id="1.10.579.10:FF:000003">
    <property type="entry name" value="Deoxyribodipyrimidine photo-lyase"/>
    <property type="match status" value="1"/>
</dbReference>
<evidence type="ECO:0000256" key="5">
    <source>
        <dbReference type="ARBA" id="ARBA00022630"/>
    </source>
</evidence>
<evidence type="ECO:0000259" key="15">
    <source>
        <dbReference type="PROSITE" id="PS51645"/>
    </source>
</evidence>
<gene>
    <name evidence="16" type="ORF">F902_01475</name>
</gene>
<evidence type="ECO:0000256" key="4">
    <source>
        <dbReference type="ARBA" id="ARBA00014046"/>
    </source>
</evidence>
<evidence type="ECO:0000256" key="11">
    <source>
        <dbReference type="ARBA" id="ARBA00083107"/>
    </source>
</evidence>
<dbReference type="InterPro" id="IPR002081">
    <property type="entry name" value="Cryptochrome/DNA_photolyase_1"/>
</dbReference>
<dbReference type="PANTHER" id="PTHR11455:SF9">
    <property type="entry name" value="CRYPTOCHROME CIRCADIAN CLOCK 5 ISOFORM X1"/>
    <property type="match status" value="1"/>
</dbReference>
<comment type="catalytic activity">
    <reaction evidence="9">
        <text>cyclobutadipyrimidine (in DNA) = 2 pyrimidine residues (in DNA).</text>
        <dbReference type="EC" id="4.1.99.3"/>
    </reaction>
</comment>
<dbReference type="PANTHER" id="PTHR11455">
    <property type="entry name" value="CRYPTOCHROME"/>
    <property type="match status" value="1"/>
</dbReference>
<feature type="binding site" evidence="12">
    <location>
        <begin position="298"/>
        <end position="302"/>
    </location>
    <ligand>
        <name>FAD</name>
        <dbReference type="ChEBI" id="CHEBI:57692"/>
    </ligand>
</feature>
<feature type="site" description="Electron transfer via tryptophanyl radical" evidence="13">
    <location>
        <position position="372"/>
    </location>
</feature>
<dbReference type="SUPFAM" id="SSF48173">
    <property type="entry name" value="Cryptochrome/photolyase FAD-binding domain"/>
    <property type="match status" value="1"/>
</dbReference>
<feature type="binding site" evidence="12">
    <location>
        <position position="286"/>
    </location>
    <ligand>
        <name>FAD</name>
        <dbReference type="ChEBI" id="CHEBI:57692"/>
    </ligand>
</feature>
<dbReference type="InterPro" id="IPR036155">
    <property type="entry name" value="Crypto/Photolyase_N_sf"/>
</dbReference>
<comment type="function">
    <text evidence="10">Involved in repair of UV radiation-induced DNA damage. Catalyzes the light-dependent monomerization (300-600 nm) of cyclobutyl pyrimidine dimers (in cis-syn configuration), which are formed between adjacent bases on the same DNA strand upon exposure to ultraviolet radiation.</text>
</comment>
<dbReference type="EC" id="4.1.99.3" evidence="3"/>
<evidence type="ECO:0000256" key="14">
    <source>
        <dbReference type="RuleBase" id="RU004182"/>
    </source>
</evidence>
<comment type="similarity">
    <text evidence="2">Belongs to the DNA photolyase class-1 family.</text>
</comment>
<feature type="binding site" evidence="12">
    <location>
        <begin position="438"/>
        <end position="440"/>
    </location>
    <ligand>
        <name>FAD</name>
        <dbReference type="ChEBI" id="CHEBI:57692"/>
    </ligand>
</feature>
<dbReference type="EMBL" id="APRN01000035">
    <property type="protein sequence ID" value="ENX58848.1"/>
    <property type="molecule type" value="Genomic_DNA"/>
</dbReference>
<dbReference type="Pfam" id="PF00875">
    <property type="entry name" value="DNA_photolyase"/>
    <property type="match status" value="1"/>
</dbReference>
<evidence type="ECO:0000256" key="2">
    <source>
        <dbReference type="ARBA" id="ARBA00005862"/>
    </source>
</evidence>
<keyword evidence="5 12" id="KW-0285">Flavoprotein</keyword>
<evidence type="ECO:0000256" key="13">
    <source>
        <dbReference type="PIRSR" id="PIRSR602081-2"/>
    </source>
</evidence>
<keyword evidence="7 14" id="KW-0157">Chromophore</keyword>
<evidence type="ECO:0000256" key="12">
    <source>
        <dbReference type="PIRSR" id="PIRSR602081-1"/>
    </source>
</evidence>
<keyword evidence="6 12" id="KW-0274">FAD</keyword>
<dbReference type="PROSITE" id="PS00394">
    <property type="entry name" value="DNA_PHOTOLYASES_1_1"/>
    <property type="match status" value="1"/>
</dbReference>
<dbReference type="Gene3D" id="1.10.579.10">
    <property type="entry name" value="DNA Cyclobutane Dipyrimidine Photolyase, subunit A, domain 3"/>
    <property type="match status" value="1"/>
</dbReference>
<dbReference type="GO" id="GO:0071949">
    <property type="term" value="F:FAD binding"/>
    <property type="evidence" value="ECO:0007669"/>
    <property type="project" value="TreeGrafter"/>
</dbReference>
<dbReference type="PRINTS" id="PR00147">
    <property type="entry name" value="DNAPHOTLYASE"/>
</dbReference>
<feature type="site" description="Electron transfer via tryptophanyl radical" evidence="13">
    <location>
        <position position="448"/>
    </location>
</feature>
<dbReference type="Gene3D" id="1.25.40.80">
    <property type="match status" value="1"/>
</dbReference>
<keyword evidence="17" id="KW-1185">Reference proteome</keyword>
<reference evidence="16 17" key="1">
    <citation type="submission" date="2013-02" db="EMBL/GenBank/DDBJ databases">
        <title>The Genome Sequence of Acinetobacter sp. CIP 70.18.</title>
        <authorList>
            <consortium name="The Broad Institute Genome Sequencing Platform"/>
            <consortium name="The Broad Institute Genome Sequencing Center for Infectious Disease"/>
            <person name="Cerqueira G."/>
            <person name="Feldgarden M."/>
            <person name="Courvalin P."/>
            <person name="Perichon B."/>
            <person name="Grillot-Courvalin C."/>
            <person name="Clermont D."/>
            <person name="Rocha E."/>
            <person name="Yoon E.-J."/>
            <person name="Nemec A."/>
            <person name="Walker B."/>
            <person name="Young S.K."/>
            <person name="Zeng Q."/>
            <person name="Gargeya S."/>
            <person name="Fitzgerald M."/>
            <person name="Haas B."/>
            <person name="Abouelleil A."/>
            <person name="Alvarado L."/>
            <person name="Arachchi H.M."/>
            <person name="Berlin A.M."/>
            <person name="Chapman S.B."/>
            <person name="Dewar J."/>
            <person name="Goldberg J."/>
            <person name="Griggs A."/>
            <person name="Gujja S."/>
            <person name="Hansen M."/>
            <person name="Howarth C."/>
            <person name="Imamovic A."/>
            <person name="Larimer J."/>
            <person name="McCowan C."/>
            <person name="Murphy C."/>
            <person name="Neiman D."/>
            <person name="Pearson M."/>
            <person name="Priest M."/>
            <person name="Roberts A."/>
            <person name="Saif S."/>
            <person name="Shea T."/>
            <person name="Sisk P."/>
            <person name="Sykes S."/>
            <person name="Wortman J."/>
            <person name="Nusbaum C."/>
            <person name="Birren B."/>
        </authorList>
    </citation>
    <scope>NUCLEOTIDE SEQUENCE [LARGE SCALE GENOMIC DNA]</scope>
    <source>
        <strain evidence="16 17">CIP 70.18</strain>
    </source>
</reference>
<evidence type="ECO:0000256" key="8">
    <source>
        <dbReference type="ARBA" id="ARBA00031671"/>
    </source>
</evidence>
<dbReference type="GO" id="GO:0000719">
    <property type="term" value="P:photoreactive repair"/>
    <property type="evidence" value="ECO:0007669"/>
    <property type="project" value="UniProtKB-ARBA"/>
</dbReference>